<proteinExistence type="predicted"/>
<sequence length="115" mass="13216">MSWVSVLSVVILGFVTGIKLVPVYVEFYSVQSLMKKIAADTSIRAMNTQALHRKLDDYLNINGMYTIQREHFSVQALPENKNAKALMVDYEVRKPWLGNIDFLMNFHHAEELKGQ</sequence>
<keyword evidence="1" id="KW-0472">Membrane</keyword>
<evidence type="ECO:0000313" key="3">
    <source>
        <dbReference type="Proteomes" id="UP000190460"/>
    </source>
</evidence>
<dbReference type="AlphaFoldDB" id="A0A1T4W6H9"/>
<dbReference type="InterPro" id="IPR032314">
    <property type="entry name" value="DUF4845"/>
</dbReference>
<dbReference type="Pfam" id="PF16137">
    <property type="entry name" value="DUF4845"/>
    <property type="match status" value="1"/>
</dbReference>
<feature type="transmembrane region" description="Helical" evidence="1">
    <location>
        <begin position="6"/>
        <end position="27"/>
    </location>
</feature>
<reference evidence="2 3" key="1">
    <citation type="submission" date="2017-02" db="EMBL/GenBank/DDBJ databases">
        <authorList>
            <person name="Peterson S.W."/>
        </authorList>
    </citation>
    <scope>NUCLEOTIDE SEQUENCE [LARGE SCALE GENOMIC DNA]</scope>
    <source>
        <strain evidence="2 3">ATCC 49788</strain>
    </source>
</reference>
<keyword evidence="1" id="KW-1133">Transmembrane helix</keyword>
<accession>A0A1T4W6H9</accession>
<dbReference type="EMBL" id="FUYB01000003">
    <property type="protein sequence ID" value="SKA72635.1"/>
    <property type="molecule type" value="Genomic_DNA"/>
</dbReference>
<dbReference type="Proteomes" id="UP000190460">
    <property type="component" value="Unassembled WGS sequence"/>
</dbReference>
<organism evidence="2 3">
    <name type="scientific">Thiothrix eikelboomii</name>
    <dbReference type="NCBI Taxonomy" id="92487"/>
    <lineage>
        <taxon>Bacteria</taxon>
        <taxon>Pseudomonadati</taxon>
        <taxon>Pseudomonadota</taxon>
        <taxon>Gammaproteobacteria</taxon>
        <taxon>Thiotrichales</taxon>
        <taxon>Thiotrichaceae</taxon>
        <taxon>Thiothrix</taxon>
    </lineage>
</organism>
<evidence type="ECO:0008006" key="4">
    <source>
        <dbReference type="Google" id="ProtNLM"/>
    </source>
</evidence>
<name>A0A1T4W6H9_9GAMM</name>
<protein>
    <recommendedName>
        <fullName evidence="4">DUF4845 domain-containing protein</fullName>
    </recommendedName>
</protein>
<evidence type="ECO:0000313" key="2">
    <source>
        <dbReference type="EMBL" id="SKA72635.1"/>
    </source>
</evidence>
<gene>
    <name evidence="2" type="ORF">SAMN02745130_01150</name>
</gene>
<dbReference type="STRING" id="92487.SAMN02745130_01150"/>
<keyword evidence="1" id="KW-0812">Transmembrane</keyword>
<keyword evidence="3" id="KW-1185">Reference proteome</keyword>
<evidence type="ECO:0000256" key="1">
    <source>
        <dbReference type="SAM" id="Phobius"/>
    </source>
</evidence>